<evidence type="ECO:0000313" key="1">
    <source>
        <dbReference type="EMBL" id="GBM77026.1"/>
    </source>
</evidence>
<proteinExistence type="predicted"/>
<dbReference type="AlphaFoldDB" id="A0A4Y2IJ97"/>
<organism evidence="1 2">
    <name type="scientific">Araneus ventricosus</name>
    <name type="common">Orbweaver spider</name>
    <name type="synonym">Epeira ventricosa</name>
    <dbReference type="NCBI Taxonomy" id="182803"/>
    <lineage>
        <taxon>Eukaryota</taxon>
        <taxon>Metazoa</taxon>
        <taxon>Ecdysozoa</taxon>
        <taxon>Arthropoda</taxon>
        <taxon>Chelicerata</taxon>
        <taxon>Arachnida</taxon>
        <taxon>Araneae</taxon>
        <taxon>Araneomorphae</taxon>
        <taxon>Entelegynae</taxon>
        <taxon>Araneoidea</taxon>
        <taxon>Araneidae</taxon>
        <taxon>Araneus</taxon>
    </lineage>
</organism>
<evidence type="ECO:0000313" key="2">
    <source>
        <dbReference type="Proteomes" id="UP000499080"/>
    </source>
</evidence>
<protein>
    <submittedName>
        <fullName evidence="1">Uncharacterized protein</fullName>
    </submittedName>
</protein>
<dbReference type="EMBL" id="BGPR01106640">
    <property type="protein sequence ID" value="GBM77026.1"/>
    <property type="molecule type" value="Genomic_DNA"/>
</dbReference>
<accession>A0A4Y2IJ97</accession>
<sequence>MRTLSLFLCNETVPSGGKKSITRFEGIQPSSKKAYKIGNNLMFLAIPFRYHLIHGPVRGLGTTGVRLSAVTKDPIPWAMDLRGEDAAPPTRVSVLMRLRR</sequence>
<name>A0A4Y2IJ97_ARAVE</name>
<keyword evidence="2" id="KW-1185">Reference proteome</keyword>
<gene>
    <name evidence="1" type="ORF">AVEN_17133_1</name>
</gene>
<reference evidence="1 2" key="1">
    <citation type="journal article" date="2019" name="Sci. Rep.">
        <title>Orb-weaving spider Araneus ventricosus genome elucidates the spidroin gene catalogue.</title>
        <authorList>
            <person name="Kono N."/>
            <person name="Nakamura H."/>
            <person name="Ohtoshi R."/>
            <person name="Moran D.A.P."/>
            <person name="Shinohara A."/>
            <person name="Yoshida Y."/>
            <person name="Fujiwara M."/>
            <person name="Mori M."/>
            <person name="Tomita M."/>
            <person name="Arakawa K."/>
        </authorList>
    </citation>
    <scope>NUCLEOTIDE SEQUENCE [LARGE SCALE GENOMIC DNA]</scope>
</reference>
<dbReference type="Proteomes" id="UP000499080">
    <property type="component" value="Unassembled WGS sequence"/>
</dbReference>
<comment type="caution">
    <text evidence="1">The sequence shown here is derived from an EMBL/GenBank/DDBJ whole genome shotgun (WGS) entry which is preliminary data.</text>
</comment>